<organism evidence="2 3">
    <name type="scientific">Pseudosporangium ferrugineum</name>
    <dbReference type="NCBI Taxonomy" id="439699"/>
    <lineage>
        <taxon>Bacteria</taxon>
        <taxon>Bacillati</taxon>
        <taxon>Actinomycetota</taxon>
        <taxon>Actinomycetes</taxon>
        <taxon>Micromonosporales</taxon>
        <taxon>Micromonosporaceae</taxon>
        <taxon>Pseudosporangium</taxon>
    </lineage>
</organism>
<dbReference type="PANTHER" id="PTHR43755:SF1">
    <property type="entry name" value="FAD-DEPENDENT PYRIDINE NUCLEOTIDE-DISULPHIDE OXIDOREDUCTASE"/>
    <property type="match status" value="1"/>
</dbReference>
<dbReference type="SUPFAM" id="SSF51905">
    <property type="entry name" value="FAD/NAD(P)-binding domain"/>
    <property type="match status" value="2"/>
</dbReference>
<comment type="caution">
    <text evidence="2">The sequence shown here is derived from an EMBL/GenBank/DDBJ whole genome shotgun (WGS) entry which is preliminary data.</text>
</comment>
<dbReference type="GO" id="GO:0016491">
    <property type="term" value="F:oxidoreductase activity"/>
    <property type="evidence" value="ECO:0007669"/>
    <property type="project" value="InterPro"/>
</dbReference>
<dbReference type="Pfam" id="PF07992">
    <property type="entry name" value="Pyr_redox_2"/>
    <property type="match status" value="1"/>
</dbReference>
<dbReference type="OrthoDB" id="9802771at2"/>
<gene>
    <name evidence="2" type="ORF">CLV70_104252</name>
</gene>
<protein>
    <submittedName>
        <fullName evidence="2">Sulfide:quinone oxidoreductase</fullName>
    </submittedName>
</protein>
<dbReference type="EMBL" id="PVZG01000004">
    <property type="protein sequence ID" value="PRY30700.1"/>
    <property type="molecule type" value="Genomic_DNA"/>
</dbReference>
<evidence type="ECO:0000313" key="2">
    <source>
        <dbReference type="EMBL" id="PRY30700.1"/>
    </source>
</evidence>
<sequence length="413" mass="45685">MRRLLVLGAGTAGTMVVNKLRRRLDRPDWRITVVEPSDTHYYQPGYLFLPFGAYGPRQVVKPTAPLIADGVELVRGEVDRVATAENRVLLSDGRSLPYDYLVIATGVTPRPDQTPGMLDGGRWRRSIFDFYTYDGALALRDALDRFDGGRLVVHITDLPIKCPVAPLEFAFLADAYFRRRGMRDRVELVYATPLPGAFTKPIASARLGSMLDDRKITVEPDFLVERIDGTTLVSYDEREIPFDLLVTVPLNMGADYVARSGLGNELNLVPVDRHTLLAKGHDTIFALGDANDIPTSKAGSVAHFSVEVFTGNFLAHVAGRPMTGSFDGHANCFVESGDGRALLVDFNYDTEPLPGSYPVPALGPFRLLEDAAVNHWGKLAFRWMYWNVLLPGRPIPLPAHMSMAGKHIPKPEE</sequence>
<name>A0A2T0SB97_9ACTN</name>
<dbReference type="Gene3D" id="3.50.50.60">
    <property type="entry name" value="FAD/NAD(P)-binding domain"/>
    <property type="match status" value="2"/>
</dbReference>
<accession>A0A2T0SB97</accession>
<dbReference type="RefSeq" id="WP_106126311.1">
    <property type="nucleotide sequence ID" value="NZ_PVZG01000004.1"/>
</dbReference>
<reference evidence="2 3" key="1">
    <citation type="submission" date="2018-03" db="EMBL/GenBank/DDBJ databases">
        <title>Genomic Encyclopedia of Archaeal and Bacterial Type Strains, Phase II (KMG-II): from individual species to whole genera.</title>
        <authorList>
            <person name="Goeker M."/>
        </authorList>
    </citation>
    <scope>NUCLEOTIDE SEQUENCE [LARGE SCALE GENOMIC DNA]</scope>
    <source>
        <strain evidence="2 3">DSM 45348</strain>
    </source>
</reference>
<feature type="domain" description="FAD/NAD(P)-binding" evidence="1">
    <location>
        <begin position="3"/>
        <end position="123"/>
    </location>
</feature>
<dbReference type="PANTHER" id="PTHR43755">
    <property type="match status" value="1"/>
</dbReference>
<dbReference type="Proteomes" id="UP000239209">
    <property type="component" value="Unassembled WGS sequence"/>
</dbReference>
<dbReference type="AlphaFoldDB" id="A0A2T0SB97"/>
<dbReference type="InterPro" id="IPR023753">
    <property type="entry name" value="FAD/NAD-binding_dom"/>
</dbReference>
<dbReference type="InterPro" id="IPR036188">
    <property type="entry name" value="FAD/NAD-bd_sf"/>
</dbReference>
<evidence type="ECO:0000313" key="3">
    <source>
        <dbReference type="Proteomes" id="UP000239209"/>
    </source>
</evidence>
<evidence type="ECO:0000259" key="1">
    <source>
        <dbReference type="Pfam" id="PF07992"/>
    </source>
</evidence>
<keyword evidence="3" id="KW-1185">Reference proteome</keyword>
<proteinExistence type="predicted"/>
<dbReference type="InterPro" id="IPR052541">
    <property type="entry name" value="SQRD"/>
</dbReference>